<evidence type="ECO:0000313" key="2">
    <source>
        <dbReference type="Proteomes" id="UP000037237"/>
    </source>
</evidence>
<accession>A0A0M0C1L3</accession>
<gene>
    <name evidence="1" type="ORF">AC477_00320</name>
</gene>
<proteinExistence type="predicted"/>
<reference evidence="1 2" key="1">
    <citation type="submission" date="2015-06" db="EMBL/GenBank/DDBJ databases">
        <title>New insights into the roles of widespread benthic archaea in carbon and nitrogen cycling.</title>
        <authorList>
            <person name="Lazar C.S."/>
            <person name="Baker B.J."/>
            <person name="Seitz K.W."/>
            <person name="Hyde A.S."/>
            <person name="Dick G.J."/>
            <person name="Hinrichs K.-U."/>
            <person name="Teske A.P."/>
        </authorList>
    </citation>
    <scope>NUCLEOTIDE SEQUENCE [LARGE SCALE GENOMIC DNA]</scope>
    <source>
        <strain evidence="1">SG8-32-1</strain>
    </source>
</reference>
<protein>
    <submittedName>
        <fullName evidence="1">Uncharacterized protein</fullName>
    </submittedName>
</protein>
<dbReference type="AlphaFoldDB" id="A0A0M0C1L3"/>
<comment type="caution">
    <text evidence="1">The sequence shown here is derived from an EMBL/GenBank/DDBJ whole genome shotgun (WGS) entry which is preliminary data.</text>
</comment>
<organism evidence="1 2">
    <name type="scientific">miscellaneous Crenarchaeota group-1 archaeon SG8-32-1</name>
    <dbReference type="NCBI Taxonomy" id="1685124"/>
    <lineage>
        <taxon>Archaea</taxon>
        <taxon>Candidatus Bathyarchaeota</taxon>
        <taxon>MCG-1</taxon>
    </lineage>
</organism>
<dbReference type="Proteomes" id="UP000037237">
    <property type="component" value="Unassembled WGS sequence"/>
</dbReference>
<name>A0A0M0C1L3_9ARCH</name>
<sequence length="59" mass="7006">MKIEEPFLKEFDVYWKKVDWVKTCTCFGQIVCIKCLMSENNRCVVCGGNFHELFPKEKI</sequence>
<evidence type="ECO:0000313" key="1">
    <source>
        <dbReference type="EMBL" id="KON34580.1"/>
    </source>
</evidence>
<dbReference type="EMBL" id="LFWU01000005">
    <property type="protein sequence ID" value="KON34580.1"/>
    <property type="molecule type" value="Genomic_DNA"/>
</dbReference>